<dbReference type="AlphaFoldDB" id="A0A3R7SXM5"/>
<name>A0A3R7SXM5_PENVA</name>
<dbReference type="STRING" id="6689.A0A3R7SXM5"/>
<evidence type="ECO:0000313" key="6">
    <source>
        <dbReference type="EMBL" id="ROT80166.1"/>
    </source>
</evidence>
<feature type="domain" description="Myb/SANT-like DNA-binding" evidence="5">
    <location>
        <begin position="9"/>
        <end position="85"/>
    </location>
</feature>
<evidence type="ECO:0000259" key="5">
    <source>
        <dbReference type="Pfam" id="PF13873"/>
    </source>
</evidence>
<proteinExistence type="predicted"/>
<dbReference type="GO" id="GO:0005634">
    <property type="term" value="C:nucleus"/>
    <property type="evidence" value="ECO:0007669"/>
    <property type="project" value="TreeGrafter"/>
</dbReference>
<feature type="region of interest" description="Disordered" evidence="4">
    <location>
        <begin position="145"/>
        <end position="165"/>
    </location>
</feature>
<dbReference type="Proteomes" id="UP000283509">
    <property type="component" value="Unassembled WGS sequence"/>
</dbReference>
<reference evidence="6 7" key="1">
    <citation type="submission" date="2018-04" db="EMBL/GenBank/DDBJ databases">
        <authorList>
            <person name="Zhang X."/>
            <person name="Yuan J."/>
            <person name="Li F."/>
            <person name="Xiang J."/>
        </authorList>
    </citation>
    <scope>NUCLEOTIDE SEQUENCE [LARGE SCALE GENOMIC DNA]</scope>
    <source>
        <tissue evidence="6">Muscle</tissue>
    </source>
</reference>
<dbReference type="Pfam" id="PF13873">
    <property type="entry name" value="Myb_DNA-bind_5"/>
    <property type="match status" value="1"/>
</dbReference>
<protein>
    <recommendedName>
        <fullName evidence="2">Regulatory protein zeste</fullName>
    </recommendedName>
</protein>
<reference evidence="6 7" key="2">
    <citation type="submission" date="2019-01" db="EMBL/GenBank/DDBJ databases">
        <title>The decoding of complex shrimp genome reveals the adaptation for benthos swimmer, frequently molting mechanism and breeding impact on genome.</title>
        <authorList>
            <person name="Sun Y."/>
            <person name="Gao Y."/>
            <person name="Yu Y."/>
        </authorList>
    </citation>
    <scope>NUCLEOTIDE SEQUENCE [LARGE SCALE GENOMIC DNA]</scope>
    <source>
        <tissue evidence="6">Muscle</tissue>
    </source>
</reference>
<comment type="subunit">
    <text evidence="1">Self-associates forming complexes of several hundred monomers.</text>
</comment>
<dbReference type="PANTHER" id="PTHR23098:SF16">
    <property type="entry name" value="REGULATORY PROTEIN ZESTE"/>
    <property type="match status" value="1"/>
</dbReference>
<accession>A0A3R7SXM5</accession>
<dbReference type="InterPro" id="IPR028002">
    <property type="entry name" value="Myb_DNA-bind_5"/>
</dbReference>
<gene>
    <name evidence="6" type="ORF">C7M84_001110</name>
</gene>
<dbReference type="EMBL" id="QCYY01001147">
    <property type="protein sequence ID" value="ROT80166.1"/>
    <property type="molecule type" value="Genomic_DNA"/>
</dbReference>
<evidence type="ECO:0000256" key="4">
    <source>
        <dbReference type="SAM" id="MobiDB-lite"/>
    </source>
</evidence>
<evidence type="ECO:0000313" key="7">
    <source>
        <dbReference type="Proteomes" id="UP000283509"/>
    </source>
</evidence>
<feature type="compositionally biased region" description="Basic and acidic residues" evidence="4">
    <location>
        <begin position="145"/>
        <end position="159"/>
    </location>
</feature>
<evidence type="ECO:0000256" key="2">
    <source>
        <dbReference type="ARBA" id="ARBA00016807"/>
    </source>
</evidence>
<dbReference type="PANTHER" id="PTHR23098">
    <property type="entry name" value="AGAP001331-PA-RELATED"/>
    <property type="match status" value="1"/>
</dbReference>
<organism evidence="6 7">
    <name type="scientific">Penaeus vannamei</name>
    <name type="common">Whiteleg shrimp</name>
    <name type="synonym">Litopenaeus vannamei</name>
    <dbReference type="NCBI Taxonomy" id="6689"/>
    <lineage>
        <taxon>Eukaryota</taxon>
        <taxon>Metazoa</taxon>
        <taxon>Ecdysozoa</taxon>
        <taxon>Arthropoda</taxon>
        <taxon>Crustacea</taxon>
        <taxon>Multicrustacea</taxon>
        <taxon>Malacostraca</taxon>
        <taxon>Eumalacostraca</taxon>
        <taxon>Eucarida</taxon>
        <taxon>Decapoda</taxon>
        <taxon>Dendrobranchiata</taxon>
        <taxon>Penaeoidea</taxon>
        <taxon>Penaeidae</taxon>
        <taxon>Penaeus</taxon>
    </lineage>
</organism>
<comment type="caution">
    <text evidence="6">The sequence shown here is derived from an EMBL/GenBank/DDBJ whole genome shotgun (WGS) entry which is preliminary data.</text>
</comment>
<keyword evidence="7" id="KW-1185">Reference proteome</keyword>
<sequence length="395" mass="45176">MEGPSQKKRRPNFSDEEMALIEAVAKRKNVVLGKLDNRITGQVKNNAWECVTREVNLVARVPRTVAEVRWKFTDLRAAVKKKAAQEKKHMGGTAKAVTRDLRQCPWRGLSATRATFLSVRHSWEAPLLPQPLAVSYISLLAPRRREREGDPPALHRQEGEGAQGPVDALQGAHHELKSHRSEHEDAEPVLNLGAHRIIHHAPRERQARRIDRMRLALLGFPRPTPWRRRNMSRCSCDLTQSLSDRDPAYLSPSFLQVRMRLSQALFLNLNSNWRDSKASLVRDTGRRLLFRLSLLLSRILYSSLIGSFENPNLFLYVDFLQVRMRLSQALFLNLNSNWRDSKASLVRDTGRRLLFRLSLLLSRILYSSLIGSFENPNLFLVSSSPDRDISYVPSG</sequence>
<comment type="function">
    <text evidence="3">Involved in transvection phenomena (= synapsis-dependent gene expression), where the synaptic pairing of chromosomes carrying genes with which zeste interacts influences the expression of these genes. Zeste binds to DNA and stimulates transcription from a nearby promoter.</text>
</comment>
<evidence type="ECO:0000256" key="1">
    <source>
        <dbReference type="ARBA" id="ARBA00011764"/>
    </source>
</evidence>
<evidence type="ECO:0000256" key="3">
    <source>
        <dbReference type="ARBA" id="ARBA00025466"/>
    </source>
</evidence>